<comment type="catalytic activity">
    <reaction evidence="11">
        <text>O-phospho-D-serine + H2O = D-serine + phosphate</text>
        <dbReference type="Rhea" id="RHEA:24873"/>
        <dbReference type="ChEBI" id="CHEBI:15377"/>
        <dbReference type="ChEBI" id="CHEBI:35247"/>
        <dbReference type="ChEBI" id="CHEBI:43474"/>
        <dbReference type="ChEBI" id="CHEBI:58680"/>
        <dbReference type="EC" id="3.1.3.3"/>
    </reaction>
</comment>
<dbReference type="NCBIfam" id="TIGR01488">
    <property type="entry name" value="HAD-SF-IB"/>
    <property type="match status" value="1"/>
</dbReference>
<dbReference type="EMBL" id="VULQ01000001">
    <property type="protein sequence ID" value="MSS76868.1"/>
    <property type="molecule type" value="Genomic_DNA"/>
</dbReference>
<comment type="pathway">
    <text evidence="2">Amino-acid biosynthesis; L-serine biosynthesis; L-serine from 3-phospho-D-glycerate: step 3/3.</text>
</comment>
<dbReference type="PANTHER" id="PTHR43344">
    <property type="entry name" value="PHOSPHOSERINE PHOSPHATASE"/>
    <property type="match status" value="1"/>
</dbReference>
<evidence type="ECO:0000313" key="13">
    <source>
        <dbReference type="Proteomes" id="UP000441925"/>
    </source>
</evidence>
<keyword evidence="13" id="KW-1185">Reference proteome</keyword>
<evidence type="ECO:0000256" key="6">
    <source>
        <dbReference type="ARBA" id="ARBA00022723"/>
    </source>
</evidence>
<keyword evidence="5" id="KW-0028">Amino-acid biosynthesis</keyword>
<dbReference type="NCBIfam" id="TIGR01490">
    <property type="entry name" value="HAD-SF-IB-hyp1"/>
    <property type="match status" value="1"/>
</dbReference>
<evidence type="ECO:0000256" key="5">
    <source>
        <dbReference type="ARBA" id="ARBA00022605"/>
    </source>
</evidence>
<evidence type="ECO:0000256" key="11">
    <source>
        <dbReference type="ARBA" id="ARBA00048523"/>
    </source>
</evidence>
<reference evidence="12 13" key="1">
    <citation type="submission" date="2019-08" db="EMBL/GenBank/DDBJ databases">
        <title>In-depth cultivation of the pig gut microbiome towards novel bacterial diversity and tailored functional studies.</title>
        <authorList>
            <person name="Wylensek D."/>
            <person name="Hitch T.C.A."/>
            <person name="Clavel T."/>
        </authorList>
    </citation>
    <scope>NUCLEOTIDE SEQUENCE [LARGE SCALE GENOMIC DNA]</scope>
    <source>
        <strain evidence="12 13">WCA-380-WT-2B</strain>
    </source>
</reference>
<dbReference type="InterPro" id="IPR006385">
    <property type="entry name" value="HAD_hydro_SerB1"/>
</dbReference>
<protein>
    <recommendedName>
        <fullName evidence="4">phosphoserine phosphatase</fullName>
        <ecNumber evidence="4">3.1.3.3</ecNumber>
    </recommendedName>
</protein>
<dbReference type="InterPro" id="IPR050582">
    <property type="entry name" value="HAD-like_SerB"/>
</dbReference>
<gene>
    <name evidence="12" type="ORF">FYJ26_00195</name>
</gene>
<name>A0A6N7VBR2_9FIRM</name>
<dbReference type="AlphaFoldDB" id="A0A6N7VBR2"/>
<dbReference type="GO" id="GO:0006564">
    <property type="term" value="P:L-serine biosynthetic process"/>
    <property type="evidence" value="ECO:0007669"/>
    <property type="project" value="UniProtKB-KW"/>
</dbReference>
<evidence type="ECO:0000256" key="10">
    <source>
        <dbReference type="ARBA" id="ARBA00048138"/>
    </source>
</evidence>
<proteinExistence type="inferred from homology"/>
<keyword evidence="9" id="KW-0718">Serine biosynthesis</keyword>
<dbReference type="InterPro" id="IPR036412">
    <property type="entry name" value="HAD-like_sf"/>
</dbReference>
<keyword evidence="7 12" id="KW-0378">Hydrolase</keyword>
<keyword evidence="8" id="KW-0460">Magnesium</keyword>
<dbReference type="Pfam" id="PF12710">
    <property type="entry name" value="HAD"/>
    <property type="match status" value="1"/>
</dbReference>
<keyword evidence="6" id="KW-0479">Metal-binding</keyword>
<dbReference type="Gene3D" id="3.40.50.1000">
    <property type="entry name" value="HAD superfamily/HAD-like"/>
    <property type="match status" value="1"/>
</dbReference>
<dbReference type="GO" id="GO:0005737">
    <property type="term" value="C:cytoplasm"/>
    <property type="evidence" value="ECO:0007669"/>
    <property type="project" value="TreeGrafter"/>
</dbReference>
<evidence type="ECO:0000313" key="12">
    <source>
        <dbReference type="EMBL" id="MSS76868.1"/>
    </source>
</evidence>
<evidence type="ECO:0000256" key="3">
    <source>
        <dbReference type="ARBA" id="ARBA00009184"/>
    </source>
</evidence>
<comment type="similarity">
    <text evidence="3">Belongs to the HAD-like hydrolase superfamily. SerB family.</text>
</comment>
<evidence type="ECO:0000256" key="7">
    <source>
        <dbReference type="ARBA" id="ARBA00022801"/>
    </source>
</evidence>
<comment type="catalytic activity">
    <reaction evidence="10">
        <text>O-phospho-L-serine + H2O = L-serine + phosphate</text>
        <dbReference type="Rhea" id="RHEA:21208"/>
        <dbReference type="ChEBI" id="CHEBI:15377"/>
        <dbReference type="ChEBI" id="CHEBI:33384"/>
        <dbReference type="ChEBI" id="CHEBI:43474"/>
        <dbReference type="ChEBI" id="CHEBI:57524"/>
        <dbReference type="EC" id="3.1.3.3"/>
    </reaction>
</comment>
<dbReference type="EC" id="3.1.3.3" evidence="4"/>
<organism evidence="12 13">
    <name type="scientific">Anaerococcus porci</name>
    <dbReference type="NCBI Taxonomy" id="2652269"/>
    <lineage>
        <taxon>Bacteria</taxon>
        <taxon>Bacillati</taxon>
        <taxon>Bacillota</taxon>
        <taxon>Tissierellia</taxon>
        <taxon>Tissierellales</taxon>
        <taxon>Peptoniphilaceae</taxon>
        <taxon>Anaerococcus</taxon>
    </lineage>
</organism>
<accession>A0A6N7VBR2</accession>
<comment type="cofactor">
    <cofactor evidence="1">
        <name>Mg(2+)</name>
        <dbReference type="ChEBI" id="CHEBI:18420"/>
    </cofactor>
</comment>
<evidence type="ECO:0000256" key="2">
    <source>
        <dbReference type="ARBA" id="ARBA00005135"/>
    </source>
</evidence>
<dbReference type="SUPFAM" id="SSF56784">
    <property type="entry name" value="HAD-like"/>
    <property type="match status" value="1"/>
</dbReference>
<dbReference type="RefSeq" id="WP_154538725.1">
    <property type="nucleotide sequence ID" value="NZ_JAXDSU010000041.1"/>
</dbReference>
<evidence type="ECO:0000256" key="4">
    <source>
        <dbReference type="ARBA" id="ARBA00012640"/>
    </source>
</evidence>
<sequence length="247" mass="29087">MGKNKAAFFDIDGTLFRNSLLIEHFYLLTKNNIIDNKAWYEYIKPLYQKYQDRKGSYEDYLDKASILYQKNLIGLDKSTIDKYAKIAIDINKSKIYRITKNAIKYHKENGYKVFVISGSPDFLVKEFAKLYGADHTIATKYIFDEDKKFTGEIYPMWDSKNKEKSIDFLKDKYDIDLNNSHAYGDTNGDFSMFVKVGFAHAINPSYELIHNLNEVNKIRDKTLIHIERKDVNYTFSLKDLMVEFKKF</sequence>
<evidence type="ECO:0000256" key="1">
    <source>
        <dbReference type="ARBA" id="ARBA00001946"/>
    </source>
</evidence>
<dbReference type="PANTHER" id="PTHR43344:SF2">
    <property type="entry name" value="PHOSPHOSERINE PHOSPHATASE"/>
    <property type="match status" value="1"/>
</dbReference>
<comment type="caution">
    <text evidence="12">The sequence shown here is derived from an EMBL/GenBank/DDBJ whole genome shotgun (WGS) entry which is preliminary data.</text>
</comment>
<dbReference type="GO" id="GO:0000287">
    <property type="term" value="F:magnesium ion binding"/>
    <property type="evidence" value="ECO:0007669"/>
    <property type="project" value="TreeGrafter"/>
</dbReference>
<dbReference type="GO" id="GO:0036424">
    <property type="term" value="F:L-phosphoserine phosphatase activity"/>
    <property type="evidence" value="ECO:0007669"/>
    <property type="project" value="TreeGrafter"/>
</dbReference>
<dbReference type="Proteomes" id="UP000441925">
    <property type="component" value="Unassembled WGS sequence"/>
</dbReference>
<dbReference type="InterPro" id="IPR023214">
    <property type="entry name" value="HAD_sf"/>
</dbReference>
<evidence type="ECO:0000256" key="8">
    <source>
        <dbReference type="ARBA" id="ARBA00022842"/>
    </source>
</evidence>
<evidence type="ECO:0000256" key="9">
    <source>
        <dbReference type="ARBA" id="ARBA00023299"/>
    </source>
</evidence>